<evidence type="ECO:0000313" key="2">
    <source>
        <dbReference type="Proteomes" id="UP001386955"/>
    </source>
</evidence>
<keyword evidence="2" id="KW-1185">Reference proteome</keyword>
<proteinExistence type="predicted"/>
<dbReference type="EMBL" id="JAYMYS010000001">
    <property type="protein sequence ID" value="KAK7409935.1"/>
    <property type="molecule type" value="Genomic_DNA"/>
</dbReference>
<reference evidence="1 2" key="1">
    <citation type="submission" date="2024-01" db="EMBL/GenBank/DDBJ databases">
        <title>The genomes of 5 underutilized Papilionoideae crops provide insights into root nodulation and disease resistanc.</title>
        <authorList>
            <person name="Jiang F."/>
        </authorList>
    </citation>
    <scope>NUCLEOTIDE SEQUENCE [LARGE SCALE GENOMIC DNA]</scope>
    <source>
        <strain evidence="1">DUOXIRENSHENG_FW03</strain>
        <tissue evidence="1">Leaves</tissue>
    </source>
</reference>
<evidence type="ECO:0000313" key="1">
    <source>
        <dbReference type="EMBL" id="KAK7409935.1"/>
    </source>
</evidence>
<dbReference type="Proteomes" id="UP001386955">
    <property type="component" value="Unassembled WGS sequence"/>
</dbReference>
<name>A0AAN9XTR0_PSOTE</name>
<accession>A0AAN9XTR0</accession>
<protein>
    <submittedName>
        <fullName evidence="1">Uncharacterized protein</fullName>
    </submittedName>
</protein>
<sequence>MSMVENDNTFALLLRNKEKMGNKLDETVHFVEDNTKNFDIDVEVQHDSTGRKMAYFTKGIAQLKRRVCPKFSCIVYVHYMGENMFHVGLQPLTSVPQVASTTTETIVA</sequence>
<comment type="caution">
    <text evidence="1">The sequence shown here is derived from an EMBL/GenBank/DDBJ whole genome shotgun (WGS) entry which is preliminary data.</text>
</comment>
<gene>
    <name evidence="1" type="ORF">VNO78_00348</name>
</gene>
<dbReference type="AlphaFoldDB" id="A0AAN9XTR0"/>
<organism evidence="1 2">
    <name type="scientific">Psophocarpus tetragonolobus</name>
    <name type="common">Winged bean</name>
    <name type="synonym">Dolichos tetragonolobus</name>
    <dbReference type="NCBI Taxonomy" id="3891"/>
    <lineage>
        <taxon>Eukaryota</taxon>
        <taxon>Viridiplantae</taxon>
        <taxon>Streptophyta</taxon>
        <taxon>Embryophyta</taxon>
        <taxon>Tracheophyta</taxon>
        <taxon>Spermatophyta</taxon>
        <taxon>Magnoliopsida</taxon>
        <taxon>eudicotyledons</taxon>
        <taxon>Gunneridae</taxon>
        <taxon>Pentapetalae</taxon>
        <taxon>rosids</taxon>
        <taxon>fabids</taxon>
        <taxon>Fabales</taxon>
        <taxon>Fabaceae</taxon>
        <taxon>Papilionoideae</taxon>
        <taxon>50 kb inversion clade</taxon>
        <taxon>NPAAA clade</taxon>
        <taxon>indigoferoid/millettioid clade</taxon>
        <taxon>Phaseoleae</taxon>
        <taxon>Psophocarpus</taxon>
    </lineage>
</organism>